<keyword evidence="1" id="KW-0732">Signal</keyword>
<dbReference type="InParanoid" id="A7SRW9"/>
<dbReference type="KEGG" id="nve:5504753"/>
<evidence type="ECO:0000313" key="3">
    <source>
        <dbReference type="Proteomes" id="UP000001593"/>
    </source>
</evidence>
<feature type="signal peptide" evidence="1">
    <location>
        <begin position="1"/>
        <end position="19"/>
    </location>
</feature>
<dbReference type="HOGENOM" id="CLU_1257392_0_0_1"/>
<accession>A7SRW9</accession>
<dbReference type="PhylomeDB" id="A7SRW9"/>
<sequence>MKIFLSLVVVCAFVNSVFAADCCSLQFSKSQKAFLRRMLQEEAKQLQKGMMQGMGKPQGKWVPLSANPVCFSATGRQFGAFNAPMEGFIAAIKLSYVSGHITCDTQESQTYNSKWGCAVTHPSRANDGRDLNTVVTKSNNKIVFPCPHDFEEGGSPSPAKWYKLDGFDSQSQALVFSRFDKPVFVAAREELRLWSGEDLTNIDSVNNSGQTCAMVFGWFM</sequence>
<dbReference type="OMA" id="NSKWGCA"/>
<protein>
    <submittedName>
        <fullName evidence="2">Uncharacterized protein</fullName>
    </submittedName>
</protein>
<evidence type="ECO:0000256" key="1">
    <source>
        <dbReference type="SAM" id="SignalP"/>
    </source>
</evidence>
<proteinExistence type="predicted"/>
<keyword evidence="3" id="KW-1185">Reference proteome</keyword>
<dbReference type="Proteomes" id="UP000001593">
    <property type="component" value="Unassembled WGS sequence"/>
</dbReference>
<evidence type="ECO:0000313" key="2">
    <source>
        <dbReference type="EMBL" id="EDO33537.1"/>
    </source>
</evidence>
<organism evidence="2 3">
    <name type="scientific">Nematostella vectensis</name>
    <name type="common">Starlet sea anemone</name>
    <dbReference type="NCBI Taxonomy" id="45351"/>
    <lineage>
        <taxon>Eukaryota</taxon>
        <taxon>Metazoa</taxon>
        <taxon>Cnidaria</taxon>
        <taxon>Anthozoa</taxon>
        <taxon>Hexacorallia</taxon>
        <taxon>Actiniaria</taxon>
        <taxon>Edwardsiidae</taxon>
        <taxon>Nematostella</taxon>
    </lineage>
</organism>
<dbReference type="EMBL" id="DS469768">
    <property type="protein sequence ID" value="EDO33537.1"/>
    <property type="molecule type" value="Genomic_DNA"/>
</dbReference>
<reference evidence="2 3" key="1">
    <citation type="journal article" date="2007" name="Science">
        <title>Sea anemone genome reveals ancestral eumetazoan gene repertoire and genomic organization.</title>
        <authorList>
            <person name="Putnam N.H."/>
            <person name="Srivastava M."/>
            <person name="Hellsten U."/>
            <person name="Dirks B."/>
            <person name="Chapman J."/>
            <person name="Salamov A."/>
            <person name="Terry A."/>
            <person name="Shapiro H."/>
            <person name="Lindquist E."/>
            <person name="Kapitonov V.V."/>
            <person name="Jurka J."/>
            <person name="Genikhovich G."/>
            <person name="Grigoriev I.V."/>
            <person name="Lucas S.M."/>
            <person name="Steele R.E."/>
            <person name="Finnerty J.R."/>
            <person name="Technau U."/>
            <person name="Martindale M.Q."/>
            <person name="Rokhsar D.S."/>
        </authorList>
    </citation>
    <scope>NUCLEOTIDE SEQUENCE [LARGE SCALE GENOMIC DNA]</scope>
    <source>
        <strain evidence="3">CH2 X CH6</strain>
    </source>
</reference>
<feature type="chain" id="PRO_5002715268" evidence="1">
    <location>
        <begin position="20"/>
        <end position="220"/>
    </location>
</feature>
<name>A7SRW9_NEMVE</name>
<dbReference type="OrthoDB" id="5945140at2759"/>
<dbReference type="AlphaFoldDB" id="A7SRW9"/>
<gene>
    <name evidence="2" type="ORF">NEMVEDRAFT_v1g247020</name>
</gene>